<evidence type="ECO:0000259" key="1">
    <source>
        <dbReference type="Pfam" id="PF18138"/>
    </source>
</evidence>
<dbReference type="Proteomes" id="UP000500870">
    <property type="component" value="Chromosome 2"/>
</dbReference>
<sequence length="121" mass="13518">MPWFCPRHRDRDGFLAWVDITLLSNGAEVKAVRFNVDTDAGTLTTSRPGGVLWPKVSSPRLRIVVGYTDDYNSTARERMKSKLTINWTTNHEDIGHGGLSSAGGRNYVSSTYGMQRKDWAA</sequence>
<accession>A0A6H0ZIR2</accession>
<gene>
    <name evidence="2" type="ORF">FOB41_01080</name>
</gene>
<name>A0A6H0ZIR2_9HYPH</name>
<dbReference type="InterPro" id="IPR041162">
    <property type="entry name" value="Bact_HORMA_1"/>
</dbReference>
<proteinExistence type="predicted"/>
<evidence type="ECO:0000313" key="3">
    <source>
        <dbReference type="Proteomes" id="UP000500870"/>
    </source>
</evidence>
<reference evidence="2 3" key="1">
    <citation type="submission" date="2020-04" db="EMBL/GenBank/DDBJ databases">
        <title>FDA dAtabase for Regulatory Grade micrObial Sequences (FDA-ARGOS): Supporting development and validation of Infectious Disease Dx tests.</title>
        <authorList>
            <person name="Sciortino C."/>
            <person name="Tallon L."/>
            <person name="Sadzewicz L."/>
            <person name="Vavikolanu K."/>
            <person name="Mehta A."/>
            <person name="Aluvathingal J."/>
            <person name="Nadendla S."/>
            <person name="Nandy P."/>
            <person name="Geyer C."/>
            <person name="Yan Y."/>
            <person name="Sichtig H."/>
        </authorList>
    </citation>
    <scope>NUCLEOTIDE SEQUENCE [LARGE SCALE GENOMIC DNA]</scope>
    <source>
        <strain evidence="2 3">FDAARGOS_633</strain>
    </source>
</reference>
<dbReference type="AlphaFoldDB" id="A0A6H0ZIR2"/>
<protein>
    <recommendedName>
        <fullName evidence="1">Bacterial HORMA domain-containing protein</fullName>
    </recommendedName>
</protein>
<dbReference type="Pfam" id="PF18138">
    <property type="entry name" value="bacHORMA_1"/>
    <property type="match status" value="1"/>
</dbReference>
<evidence type="ECO:0000313" key="2">
    <source>
        <dbReference type="EMBL" id="QIX19884.1"/>
    </source>
</evidence>
<dbReference type="EMBL" id="CP050896">
    <property type="protein sequence ID" value="QIX19884.1"/>
    <property type="molecule type" value="Genomic_DNA"/>
</dbReference>
<feature type="domain" description="Bacterial HORMA" evidence="1">
    <location>
        <begin position="13"/>
        <end position="119"/>
    </location>
</feature>
<organism evidence="2 3">
    <name type="scientific">Agrobacterium pusense</name>
    <dbReference type="NCBI Taxonomy" id="648995"/>
    <lineage>
        <taxon>Bacteria</taxon>
        <taxon>Pseudomonadati</taxon>
        <taxon>Pseudomonadota</taxon>
        <taxon>Alphaproteobacteria</taxon>
        <taxon>Hyphomicrobiales</taxon>
        <taxon>Rhizobiaceae</taxon>
        <taxon>Rhizobium/Agrobacterium group</taxon>
        <taxon>Agrobacterium</taxon>
    </lineage>
</organism>